<organism evidence="1 2">
    <name type="scientific">Paraglaciecola agarilytica NO2</name>
    <dbReference type="NCBI Taxonomy" id="1125747"/>
    <lineage>
        <taxon>Bacteria</taxon>
        <taxon>Pseudomonadati</taxon>
        <taxon>Pseudomonadota</taxon>
        <taxon>Gammaproteobacteria</taxon>
        <taxon>Alteromonadales</taxon>
        <taxon>Alteromonadaceae</taxon>
        <taxon>Paraglaciecola</taxon>
    </lineage>
</organism>
<accession>A0ABQ0IBL2</accession>
<evidence type="ECO:0000313" key="1">
    <source>
        <dbReference type="EMBL" id="GAC06788.1"/>
    </source>
</evidence>
<dbReference type="Proteomes" id="UP000008372">
    <property type="component" value="Unassembled WGS sequence"/>
</dbReference>
<gene>
    <name evidence="1" type="ORF">GAGA_3955</name>
</gene>
<keyword evidence="2" id="KW-1185">Reference proteome</keyword>
<protein>
    <submittedName>
        <fullName evidence="1">Uncharacterized protein</fullName>
    </submittedName>
</protein>
<name>A0ABQ0IBL2_9ALTE</name>
<sequence>MIAKVHFSDGASNLFLVRLEESGGVVKLTAFAQDYVHSLLFEELKNIAASNDASCPLMLG</sequence>
<proteinExistence type="predicted"/>
<dbReference type="EMBL" id="BAEK01000072">
    <property type="protein sequence ID" value="GAC06788.1"/>
    <property type="molecule type" value="Genomic_DNA"/>
</dbReference>
<reference evidence="1 2" key="1">
    <citation type="journal article" date="2014" name="Environ. Microbiol.">
        <title>Comparative genomics of the marine bacterial genus Glaciecola reveals the high degree of genomic diversity and genomic characteristic for cold adaptation.</title>
        <authorList>
            <person name="Qin Q.L."/>
            <person name="Xie B.B."/>
            <person name="Yu Y."/>
            <person name="Shu Y.L."/>
            <person name="Rong J.C."/>
            <person name="Zhang Y.J."/>
            <person name="Zhao D.L."/>
            <person name="Chen X.L."/>
            <person name="Zhang X.Y."/>
            <person name="Chen B."/>
            <person name="Zhou B.C."/>
            <person name="Zhang Y.Z."/>
        </authorList>
    </citation>
    <scope>NUCLEOTIDE SEQUENCE [LARGE SCALE GENOMIC DNA]</scope>
    <source>
        <strain evidence="1 2">NO2</strain>
    </source>
</reference>
<evidence type="ECO:0000313" key="2">
    <source>
        <dbReference type="Proteomes" id="UP000008372"/>
    </source>
</evidence>
<comment type="caution">
    <text evidence="1">The sequence shown here is derived from an EMBL/GenBank/DDBJ whole genome shotgun (WGS) entry which is preliminary data.</text>
</comment>